<feature type="compositionally biased region" description="Low complexity" evidence="5">
    <location>
        <begin position="184"/>
        <end position="196"/>
    </location>
</feature>
<feature type="compositionally biased region" description="Polar residues" evidence="5">
    <location>
        <begin position="126"/>
        <end position="143"/>
    </location>
</feature>
<evidence type="ECO:0000256" key="1">
    <source>
        <dbReference type="ARBA" id="ARBA00022679"/>
    </source>
</evidence>
<feature type="compositionally biased region" description="Basic and acidic residues" evidence="5">
    <location>
        <begin position="64"/>
        <end position="76"/>
    </location>
</feature>
<keyword evidence="3" id="KW-0418">Kinase</keyword>
<dbReference type="EMBL" id="LWDF02001426">
    <property type="protein sequence ID" value="KAE8238776.1"/>
    <property type="molecule type" value="Genomic_DNA"/>
</dbReference>
<dbReference type="GO" id="GO:0000165">
    <property type="term" value="P:MAPK cascade"/>
    <property type="evidence" value="ECO:0007669"/>
    <property type="project" value="UniProtKB-ARBA"/>
</dbReference>
<evidence type="ECO:0000256" key="5">
    <source>
        <dbReference type="SAM" id="MobiDB-lite"/>
    </source>
</evidence>
<evidence type="ECO:0000313" key="7">
    <source>
        <dbReference type="EMBL" id="KAE8238776.1"/>
    </source>
</evidence>
<dbReference type="SMART" id="SM00220">
    <property type="entry name" value="S_TKc"/>
    <property type="match status" value="1"/>
</dbReference>
<organism evidence="7 8">
    <name type="scientific">Tilletia indica</name>
    <dbReference type="NCBI Taxonomy" id="43049"/>
    <lineage>
        <taxon>Eukaryota</taxon>
        <taxon>Fungi</taxon>
        <taxon>Dikarya</taxon>
        <taxon>Basidiomycota</taxon>
        <taxon>Ustilaginomycotina</taxon>
        <taxon>Exobasidiomycetes</taxon>
        <taxon>Tilletiales</taxon>
        <taxon>Tilletiaceae</taxon>
        <taxon>Tilletia</taxon>
    </lineage>
</organism>
<feature type="region of interest" description="Disordered" evidence="5">
    <location>
        <begin position="215"/>
        <end position="241"/>
    </location>
</feature>
<dbReference type="SUPFAM" id="SSF56112">
    <property type="entry name" value="Protein kinase-like (PK-like)"/>
    <property type="match status" value="1"/>
</dbReference>
<gene>
    <name evidence="7" type="ORF">A4X13_0g8385</name>
</gene>
<name>A0A8T8SF53_9BASI</name>
<dbReference type="Gene3D" id="1.10.510.10">
    <property type="entry name" value="Transferase(Phosphotransferase) domain 1"/>
    <property type="match status" value="1"/>
</dbReference>
<protein>
    <recommendedName>
        <fullName evidence="6">Protein kinase domain-containing protein</fullName>
    </recommendedName>
</protein>
<feature type="region of interest" description="Disordered" evidence="5">
    <location>
        <begin position="182"/>
        <end position="202"/>
    </location>
</feature>
<reference evidence="7" key="2">
    <citation type="journal article" date="2019" name="IMA Fungus">
        <title>Genome sequencing and comparison of five Tilletia species to identify candidate genes for the detection of regulated species infecting wheat.</title>
        <authorList>
            <person name="Nguyen H.D.T."/>
            <person name="Sultana T."/>
            <person name="Kesanakurti P."/>
            <person name="Hambleton S."/>
        </authorList>
    </citation>
    <scope>NUCLEOTIDE SEQUENCE</scope>
    <source>
        <strain evidence="7">DAOMC 236416</strain>
    </source>
</reference>
<keyword evidence="2" id="KW-0547">Nucleotide-binding</keyword>
<dbReference type="Pfam" id="PF00069">
    <property type="entry name" value="Pkinase"/>
    <property type="match status" value="1"/>
</dbReference>
<dbReference type="InterPro" id="IPR050538">
    <property type="entry name" value="MAP_kinase_kinase_kinase"/>
</dbReference>
<feature type="compositionally biased region" description="Polar residues" evidence="5">
    <location>
        <begin position="229"/>
        <end position="241"/>
    </location>
</feature>
<feature type="domain" description="Protein kinase" evidence="6">
    <location>
        <begin position="301"/>
        <end position="441"/>
    </location>
</feature>
<feature type="compositionally biased region" description="Low complexity" evidence="5">
    <location>
        <begin position="116"/>
        <end position="125"/>
    </location>
</feature>
<accession>A0A8T8SF53</accession>
<evidence type="ECO:0000256" key="2">
    <source>
        <dbReference type="ARBA" id="ARBA00022741"/>
    </source>
</evidence>
<dbReference type="PANTHER" id="PTHR48016">
    <property type="entry name" value="MAP KINASE KINASE KINASE SSK2-RELATED-RELATED"/>
    <property type="match status" value="1"/>
</dbReference>
<dbReference type="GO" id="GO:0004672">
    <property type="term" value="F:protein kinase activity"/>
    <property type="evidence" value="ECO:0007669"/>
    <property type="project" value="InterPro"/>
</dbReference>
<sequence length="441" mass="46997">MELLEVDNGYGTAKNRLSLQQGHLFGRTFHPLRPFPPVPCALATLADAASQLSEQQQQQQQQARTHDEAHPSERRQSITSAFTPARVSKRRRLSQLSQPSLSYVSPTPSLPDDSHTASATSASTSNQVSQQRHTPSIPGTATAPTVLPSDCDQAAVTAASEPAATDQASHQQLVSLQAAVTVQEPAASEPAAEPAATDQTPHQQLVSLQAEVTVQEPAASEPAAEPAATDQTPHQQLVSRQTAVTVQGPAPSNAAAVKAPASGPSKNQKTAESIARAAATSSASVKALIPAPAAMPHVRIALKDSPVGEGTQGSVYHGIDALHKRDVAVKITKCDQFGRPPTSVMREISALRGSVHGNVVYLTDILYDGIDVGLVIPFVPKDLRYIMNKKLTYINGLDLPTLRSYLRQILEGVRYLHEKRGIVHLDLKPDNKPDNILVGND</sequence>
<evidence type="ECO:0000313" key="8">
    <source>
        <dbReference type="Proteomes" id="UP000077521"/>
    </source>
</evidence>
<dbReference type="Proteomes" id="UP000077521">
    <property type="component" value="Unassembled WGS sequence"/>
</dbReference>
<dbReference type="PANTHER" id="PTHR48016:SF56">
    <property type="entry name" value="MAPKK KINASE"/>
    <property type="match status" value="1"/>
</dbReference>
<comment type="caution">
    <text evidence="7">The sequence shown here is derived from an EMBL/GenBank/DDBJ whole genome shotgun (WGS) entry which is preliminary data.</text>
</comment>
<keyword evidence="4" id="KW-0067">ATP-binding</keyword>
<feature type="compositionally biased region" description="Low complexity" evidence="5">
    <location>
        <begin position="216"/>
        <end position="228"/>
    </location>
</feature>
<feature type="compositionally biased region" description="Low complexity" evidence="5">
    <location>
        <begin position="94"/>
        <end position="106"/>
    </location>
</feature>
<keyword evidence="1" id="KW-0808">Transferase</keyword>
<dbReference type="InterPro" id="IPR011009">
    <property type="entry name" value="Kinase-like_dom_sf"/>
</dbReference>
<feature type="region of interest" description="Disordered" evidence="5">
    <location>
        <begin position="49"/>
        <end position="147"/>
    </location>
</feature>
<dbReference type="GO" id="GO:0005524">
    <property type="term" value="F:ATP binding"/>
    <property type="evidence" value="ECO:0007669"/>
    <property type="project" value="UniProtKB-KW"/>
</dbReference>
<dbReference type="InterPro" id="IPR000719">
    <property type="entry name" value="Prot_kinase_dom"/>
</dbReference>
<proteinExistence type="predicted"/>
<evidence type="ECO:0000256" key="3">
    <source>
        <dbReference type="ARBA" id="ARBA00022777"/>
    </source>
</evidence>
<evidence type="ECO:0000256" key="4">
    <source>
        <dbReference type="ARBA" id="ARBA00022840"/>
    </source>
</evidence>
<keyword evidence="8" id="KW-1185">Reference proteome</keyword>
<reference evidence="7" key="1">
    <citation type="submission" date="2016-04" db="EMBL/GenBank/DDBJ databases">
        <authorList>
            <person name="Nguyen H.D."/>
            <person name="Samba Siva P."/>
            <person name="Cullis J."/>
            <person name="Levesque C.A."/>
            <person name="Hambleton S."/>
        </authorList>
    </citation>
    <scope>NUCLEOTIDE SEQUENCE</scope>
    <source>
        <strain evidence="7">DAOMC 236416</strain>
    </source>
</reference>
<evidence type="ECO:0000259" key="6">
    <source>
        <dbReference type="PROSITE" id="PS50011"/>
    </source>
</evidence>
<dbReference type="PROSITE" id="PS50011">
    <property type="entry name" value="PROTEIN_KINASE_DOM"/>
    <property type="match status" value="1"/>
</dbReference>
<dbReference type="AlphaFoldDB" id="A0A8T8SF53"/>
<feature type="region of interest" description="Disordered" evidence="5">
    <location>
        <begin position="251"/>
        <end position="270"/>
    </location>
</feature>